<protein>
    <submittedName>
        <fullName evidence="4">Acyl carrier protein</fullName>
    </submittedName>
</protein>
<evidence type="ECO:0000313" key="4">
    <source>
        <dbReference type="EMBL" id="BCX89091.1"/>
    </source>
</evidence>
<organism evidence="4 5">
    <name type="scientific">Methylomarinovum tepidoasis</name>
    <dbReference type="NCBI Taxonomy" id="2840183"/>
    <lineage>
        <taxon>Bacteria</taxon>
        <taxon>Pseudomonadati</taxon>
        <taxon>Pseudomonadota</taxon>
        <taxon>Gammaproteobacteria</taxon>
        <taxon>Methylococcales</taxon>
        <taxon>Methylothermaceae</taxon>
        <taxon>Methylomarinovum</taxon>
    </lineage>
</organism>
<keyword evidence="5" id="KW-1185">Reference proteome</keyword>
<sequence>MKTYQQVLEELLQTFRTLVPQATEIDEDTELVGSLGLDSMKVMNLLQEVEDHFDVSIPLNVLPDVRTVGDLAQKIHKQLQD</sequence>
<name>A0AAU9CIB4_9GAMM</name>
<evidence type="ECO:0000259" key="3">
    <source>
        <dbReference type="PROSITE" id="PS50075"/>
    </source>
</evidence>
<accession>A0AAU9CIB4</accession>
<keyword evidence="1" id="KW-0596">Phosphopantetheine</keyword>
<evidence type="ECO:0000256" key="1">
    <source>
        <dbReference type="ARBA" id="ARBA00022450"/>
    </source>
</evidence>
<keyword evidence="2" id="KW-0597">Phosphoprotein</keyword>
<dbReference type="PROSITE" id="PS50075">
    <property type="entry name" value="CARRIER"/>
    <property type="match status" value="1"/>
</dbReference>
<dbReference type="RefSeq" id="WP_286291369.1">
    <property type="nucleotide sequence ID" value="NZ_AP024718.1"/>
</dbReference>
<dbReference type="KEGG" id="meiy:MIN45_P1461"/>
<dbReference type="PROSITE" id="PS00012">
    <property type="entry name" value="PHOSPHOPANTETHEINE"/>
    <property type="match status" value="1"/>
</dbReference>
<feature type="domain" description="Carrier" evidence="3">
    <location>
        <begin position="1"/>
        <end position="79"/>
    </location>
</feature>
<dbReference type="Pfam" id="PF00550">
    <property type="entry name" value="PP-binding"/>
    <property type="match status" value="1"/>
</dbReference>
<dbReference type="InterPro" id="IPR009081">
    <property type="entry name" value="PP-bd_ACP"/>
</dbReference>
<gene>
    <name evidence="4" type="ORF">MIN45_P1461</name>
</gene>
<reference evidence="5" key="1">
    <citation type="journal article" date="2024" name="Int. J. Syst. Evol. Microbiol.">
        <title>Methylomarinovum tepidoasis sp. nov., a moderately thermophilic methanotroph of the family Methylothermaceae isolated from a deep-sea hydrothermal field.</title>
        <authorList>
            <person name="Hirayama H."/>
            <person name="Takaki Y."/>
            <person name="Abe M."/>
            <person name="Miyazaki M."/>
            <person name="Uematsu K."/>
            <person name="Matsui Y."/>
            <person name="Takai K."/>
        </authorList>
    </citation>
    <scope>NUCLEOTIDE SEQUENCE [LARGE SCALE GENOMIC DNA]</scope>
    <source>
        <strain evidence="5">IN45</strain>
    </source>
</reference>
<dbReference type="InterPro" id="IPR006162">
    <property type="entry name" value="Ppantetheine_attach_site"/>
</dbReference>
<dbReference type="SUPFAM" id="SSF47336">
    <property type="entry name" value="ACP-like"/>
    <property type="match status" value="1"/>
</dbReference>
<evidence type="ECO:0000313" key="5">
    <source>
        <dbReference type="Proteomes" id="UP001321450"/>
    </source>
</evidence>
<dbReference type="AlphaFoldDB" id="A0AAU9CIB4"/>
<evidence type="ECO:0000256" key="2">
    <source>
        <dbReference type="ARBA" id="ARBA00022553"/>
    </source>
</evidence>
<dbReference type="Gene3D" id="1.10.1200.10">
    <property type="entry name" value="ACP-like"/>
    <property type="match status" value="1"/>
</dbReference>
<dbReference type="InterPro" id="IPR036736">
    <property type="entry name" value="ACP-like_sf"/>
</dbReference>
<dbReference type="EMBL" id="AP024718">
    <property type="protein sequence ID" value="BCX89091.1"/>
    <property type="molecule type" value="Genomic_DNA"/>
</dbReference>
<proteinExistence type="predicted"/>
<dbReference type="Proteomes" id="UP001321450">
    <property type="component" value="Chromosome"/>
</dbReference>